<evidence type="ECO:0000313" key="3">
    <source>
        <dbReference type="Proteomes" id="UP000015524"/>
    </source>
</evidence>
<dbReference type="Proteomes" id="UP000015524">
    <property type="component" value="Unassembled WGS sequence"/>
</dbReference>
<keyword evidence="3" id="KW-1185">Reference proteome</keyword>
<gene>
    <name evidence="2" type="ORF">L485_08735</name>
</gene>
<organism evidence="2 3">
    <name type="scientific">Sphingobium baderi LL03</name>
    <dbReference type="NCBI Taxonomy" id="1114964"/>
    <lineage>
        <taxon>Bacteria</taxon>
        <taxon>Pseudomonadati</taxon>
        <taxon>Pseudomonadota</taxon>
        <taxon>Alphaproteobacteria</taxon>
        <taxon>Sphingomonadales</taxon>
        <taxon>Sphingomonadaceae</taxon>
        <taxon>Sphingobium</taxon>
    </lineage>
</organism>
<dbReference type="PATRIC" id="fig|1114964.3.peg.1703"/>
<dbReference type="EMBL" id="ATIB01000050">
    <property type="protein sequence ID" value="EQB02087.1"/>
    <property type="molecule type" value="Genomic_DNA"/>
</dbReference>
<evidence type="ECO:0000259" key="1">
    <source>
        <dbReference type="Pfam" id="PF21834"/>
    </source>
</evidence>
<dbReference type="Pfam" id="PF21834">
    <property type="entry name" value="DUF6894"/>
    <property type="match status" value="1"/>
</dbReference>
<comment type="caution">
    <text evidence="2">The sequence shown here is derived from an EMBL/GenBank/DDBJ whole genome shotgun (WGS) entry which is preliminary data.</text>
</comment>
<dbReference type="InterPro" id="IPR054189">
    <property type="entry name" value="DUF6894"/>
</dbReference>
<evidence type="ECO:0000313" key="2">
    <source>
        <dbReference type="EMBL" id="EQB02087.1"/>
    </source>
</evidence>
<protein>
    <recommendedName>
        <fullName evidence="1">DUF6894 domain-containing protein</fullName>
    </recommendedName>
</protein>
<proteinExistence type="predicted"/>
<accession>T0GN26</accession>
<sequence>MKICVARYFFNMQSEPDLDGTEFDSDKDAKCAAVQFAGSLLAHEPSLISASDSWRLEVADEGGTIIYALTVAANDVPPGRPSFAT</sequence>
<reference evidence="2 3" key="1">
    <citation type="journal article" date="2013" name="Genome Announc.">
        <title>Draft Genome Sequence of a Hexachlorocyclohexane-Degrading Bacterium, Sphingobium baderi Strain LL03T.</title>
        <authorList>
            <person name="Kaur J."/>
            <person name="Verma H."/>
            <person name="Tripathi C."/>
            <person name="Khurana J.P."/>
            <person name="Lal R."/>
        </authorList>
    </citation>
    <scope>NUCLEOTIDE SEQUENCE [LARGE SCALE GENOMIC DNA]</scope>
    <source>
        <strain evidence="2 3">LL03</strain>
    </source>
</reference>
<feature type="domain" description="DUF6894" evidence="1">
    <location>
        <begin position="7"/>
        <end position="71"/>
    </location>
</feature>
<name>T0GN26_9SPHN</name>
<dbReference type="AlphaFoldDB" id="T0GN26"/>